<organism evidence="1 2">
    <name type="scientific">Candidatus Nomurabacteria bacterium RIFCSPHIGHO2_01_FULL_40_12</name>
    <dbReference type="NCBI Taxonomy" id="1801737"/>
    <lineage>
        <taxon>Bacteria</taxon>
        <taxon>Candidatus Nomuraibacteriota</taxon>
    </lineage>
</organism>
<evidence type="ECO:0008006" key="3">
    <source>
        <dbReference type="Google" id="ProtNLM"/>
    </source>
</evidence>
<accession>A0A1F6UYU8</accession>
<dbReference type="STRING" id="1801737.A2818_02115"/>
<sequence>MKNKDKKVNYISVAELAKMLGISRIAVFNKIKKGQVPAEKIGRAYAVPMEFVRNTFFHDTGVITEEKKKDIGKVVGRVIKEYGETLKLLGKE</sequence>
<name>A0A1F6UYU8_9BACT</name>
<protein>
    <recommendedName>
        <fullName evidence="3">Helix-turn-helix domain-containing protein</fullName>
    </recommendedName>
</protein>
<proteinExistence type="predicted"/>
<reference evidence="1 2" key="1">
    <citation type="journal article" date="2016" name="Nat. Commun.">
        <title>Thousands of microbial genomes shed light on interconnected biogeochemical processes in an aquifer system.</title>
        <authorList>
            <person name="Anantharaman K."/>
            <person name="Brown C.T."/>
            <person name="Hug L.A."/>
            <person name="Sharon I."/>
            <person name="Castelle C.J."/>
            <person name="Probst A.J."/>
            <person name="Thomas B.C."/>
            <person name="Singh A."/>
            <person name="Wilkins M.J."/>
            <person name="Karaoz U."/>
            <person name="Brodie E.L."/>
            <person name="Williams K.H."/>
            <person name="Hubbard S.S."/>
            <person name="Banfield J.F."/>
        </authorList>
    </citation>
    <scope>NUCLEOTIDE SEQUENCE [LARGE SCALE GENOMIC DNA]</scope>
</reference>
<dbReference type="AlphaFoldDB" id="A0A1F6UYU8"/>
<dbReference type="Proteomes" id="UP000177602">
    <property type="component" value="Unassembled WGS sequence"/>
</dbReference>
<dbReference type="EMBL" id="MFTN01000025">
    <property type="protein sequence ID" value="OGI62601.1"/>
    <property type="molecule type" value="Genomic_DNA"/>
</dbReference>
<comment type="caution">
    <text evidence="1">The sequence shown here is derived from an EMBL/GenBank/DDBJ whole genome shotgun (WGS) entry which is preliminary data.</text>
</comment>
<evidence type="ECO:0000313" key="2">
    <source>
        <dbReference type="Proteomes" id="UP000177602"/>
    </source>
</evidence>
<evidence type="ECO:0000313" key="1">
    <source>
        <dbReference type="EMBL" id="OGI62601.1"/>
    </source>
</evidence>
<gene>
    <name evidence="1" type="ORF">A2818_02115</name>
</gene>